<dbReference type="EMBL" id="CADCXV010000657">
    <property type="protein sequence ID" value="CAB0031844.1"/>
    <property type="molecule type" value="Genomic_DNA"/>
</dbReference>
<evidence type="ECO:0000256" key="1">
    <source>
        <dbReference type="SAM" id="MobiDB-lite"/>
    </source>
</evidence>
<reference evidence="2 3" key="1">
    <citation type="submission" date="2020-02" db="EMBL/GenBank/DDBJ databases">
        <authorList>
            <person name="Ferguson B K."/>
        </authorList>
    </citation>
    <scope>NUCLEOTIDE SEQUENCE [LARGE SCALE GENOMIC DNA]</scope>
</reference>
<keyword evidence="3" id="KW-1185">Reference proteome</keyword>
<dbReference type="Proteomes" id="UP000479190">
    <property type="component" value="Unassembled WGS sequence"/>
</dbReference>
<dbReference type="AlphaFoldDB" id="A0A6H5I5J1"/>
<accession>A0A6H5I5J1</accession>
<organism evidence="2 3">
    <name type="scientific">Trichogramma brassicae</name>
    <dbReference type="NCBI Taxonomy" id="86971"/>
    <lineage>
        <taxon>Eukaryota</taxon>
        <taxon>Metazoa</taxon>
        <taxon>Ecdysozoa</taxon>
        <taxon>Arthropoda</taxon>
        <taxon>Hexapoda</taxon>
        <taxon>Insecta</taxon>
        <taxon>Pterygota</taxon>
        <taxon>Neoptera</taxon>
        <taxon>Endopterygota</taxon>
        <taxon>Hymenoptera</taxon>
        <taxon>Apocrita</taxon>
        <taxon>Proctotrupomorpha</taxon>
        <taxon>Chalcidoidea</taxon>
        <taxon>Trichogrammatidae</taxon>
        <taxon>Trichogramma</taxon>
    </lineage>
</organism>
<sequence length="173" mass="19880">MMRHADECAREGQSERYTRWWRQQQRRRKSNRDGSKHGSSSRSDVGGAQQHTHTRETFIEPPPSPRTCCTPPPPREHRSYNSRLSDSPPISARKALSKNRSLRYSKKTKLTLSTLKGFGGNSPLKSKNCECFSLCAINDIERCVLVILYVRICVLRQMSKFNQSPYRGRAIPN</sequence>
<name>A0A6H5I5J1_9HYME</name>
<evidence type="ECO:0000313" key="3">
    <source>
        <dbReference type="Proteomes" id="UP000479190"/>
    </source>
</evidence>
<proteinExistence type="predicted"/>
<feature type="region of interest" description="Disordered" evidence="1">
    <location>
        <begin position="1"/>
        <end position="90"/>
    </location>
</feature>
<evidence type="ECO:0000313" key="2">
    <source>
        <dbReference type="EMBL" id="CAB0031844.1"/>
    </source>
</evidence>
<feature type="compositionally biased region" description="Pro residues" evidence="1">
    <location>
        <begin position="60"/>
        <end position="73"/>
    </location>
</feature>
<gene>
    <name evidence="2" type="ORF">TBRA_LOCUS3802</name>
</gene>
<feature type="compositionally biased region" description="Basic and acidic residues" evidence="1">
    <location>
        <begin position="1"/>
        <end position="18"/>
    </location>
</feature>
<protein>
    <submittedName>
        <fullName evidence="2">Uncharacterized protein</fullName>
    </submittedName>
</protein>